<dbReference type="GeneID" id="93481965"/>
<dbReference type="InterPro" id="IPR001279">
    <property type="entry name" value="Metallo-B-lactamas"/>
</dbReference>
<dbReference type="AlphaFoldDB" id="C9KP44"/>
<keyword evidence="3" id="KW-0378">Hydrolase</keyword>
<dbReference type="InterPro" id="IPR036866">
    <property type="entry name" value="RibonucZ/Hydroxyglut_hydro"/>
</dbReference>
<evidence type="ECO:0000256" key="2">
    <source>
        <dbReference type="ARBA" id="ARBA00022723"/>
    </source>
</evidence>
<evidence type="ECO:0000256" key="1">
    <source>
        <dbReference type="ARBA" id="ARBA00001947"/>
    </source>
</evidence>
<evidence type="ECO:0000313" key="7">
    <source>
        <dbReference type="Proteomes" id="UP000003671"/>
    </source>
</evidence>
<dbReference type="PATRIC" id="fig|500635.8.peg.1673"/>
<evidence type="ECO:0000256" key="4">
    <source>
        <dbReference type="ARBA" id="ARBA00022833"/>
    </source>
</evidence>
<dbReference type="PANTHER" id="PTHR46233:SF3">
    <property type="entry name" value="HYDROXYACYLGLUTATHIONE HYDROLASE GLOC"/>
    <property type="match status" value="1"/>
</dbReference>
<dbReference type="RefSeq" id="WP_005841988.1">
    <property type="nucleotide sequence ID" value="NZ_GG697142.2"/>
</dbReference>
<accession>C9KP44</accession>
<proteinExistence type="predicted"/>
<dbReference type="Proteomes" id="UP000003671">
    <property type="component" value="Unassembled WGS sequence"/>
</dbReference>
<dbReference type="Gene3D" id="3.60.15.10">
    <property type="entry name" value="Ribonuclease Z/Hydroxyacylglutathione hydrolase-like"/>
    <property type="match status" value="1"/>
</dbReference>
<gene>
    <name evidence="6" type="ORF">MITSMUL_04999</name>
</gene>
<keyword evidence="7" id="KW-1185">Reference proteome</keyword>
<dbReference type="Pfam" id="PF00753">
    <property type="entry name" value="Lactamase_B"/>
    <property type="match status" value="1"/>
</dbReference>
<organism evidence="6 7">
    <name type="scientific">Mitsuokella multacida DSM 20544</name>
    <dbReference type="NCBI Taxonomy" id="500635"/>
    <lineage>
        <taxon>Bacteria</taxon>
        <taxon>Bacillati</taxon>
        <taxon>Bacillota</taxon>
        <taxon>Negativicutes</taxon>
        <taxon>Selenomonadales</taxon>
        <taxon>Selenomonadaceae</taxon>
        <taxon>Mitsuokella</taxon>
    </lineage>
</organism>
<evidence type="ECO:0000313" key="6">
    <source>
        <dbReference type="EMBL" id="EEX67999.1"/>
    </source>
</evidence>
<keyword evidence="2" id="KW-0479">Metal-binding</keyword>
<name>C9KP44_9FIRM</name>
<protein>
    <submittedName>
        <fullName evidence="6">Metallo-beta-lactamase domain protein</fullName>
    </submittedName>
</protein>
<sequence length="160" mass="17625">MILSLPVTGVFTTNAYFYIDDVTVHGFLLDPGAEANTLLAVIRQKGFIIEKILLTHGHFDHMEAATEISDALSVPICMHEKGRDYAENPRWNLSEGCGLYIKLDDVNYLPDGSEIALEANQAFSLAMHHVPGHTTDSVFYYSAKDNVAFVGDSIFKTASV</sequence>
<dbReference type="STRING" id="500635.MITSMUL_04999"/>
<dbReference type="HOGENOM" id="CLU_030571_5_2_9"/>
<keyword evidence="4" id="KW-0862">Zinc</keyword>
<comment type="cofactor">
    <cofactor evidence="1">
        <name>Zn(2+)</name>
        <dbReference type="ChEBI" id="CHEBI:29105"/>
    </cofactor>
</comment>
<dbReference type="GO" id="GO:0016787">
    <property type="term" value="F:hydrolase activity"/>
    <property type="evidence" value="ECO:0007669"/>
    <property type="project" value="UniProtKB-KW"/>
</dbReference>
<reference evidence="6" key="1">
    <citation type="submission" date="2009-09" db="EMBL/GenBank/DDBJ databases">
        <authorList>
            <person name="Weinstock G."/>
            <person name="Sodergren E."/>
            <person name="Clifton S."/>
            <person name="Fulton L."/>
            <person name="Fulton B."/>
            <person name="Courtney L."/>
            <person name="Fronick C."/>
            <person name="Harrison M."/>
            <person name="Strong C."/>
            <person name="Farmer C."/>
            <person name="Delahaunty K."/>
            <person name="Markovic C."/>
            <person name="Hall O."/>
            <person name="Minx P."/>
            <person name="Tomlinson C."/>
            <person name="Mitreva M."/>
            <person name="Nelson J."/>
            <person name="Hou S."/>
            <person name="Wollam A."/>
            <person name="Pepin K.H."/>
            <person name="Johnson M."/>
            <person name="Bhonagiri V."/>
            <person name="Nash W.E."/>
            <person name="Warren W."/>
            <person name="Chinwalla A."/>
            <person name="Mardis E.R."/>
            <person name="Wilson R.K."/>
        </authorList>
    </citation>
    <scope>NUCLEOTIDE SEQUENCE [LARGE SCALE GENOMIC DNA]</scope>
    <source>
        <strain evidence="6">DSM 20544</strain>
    </source>
</reference>
<feature type="domain" description="Metallo-beta-lactamase" evidence="5">
    <location>
        <begin position="12"/>
        <end position="158"/>
    </location>
</feature>
<dbReference type="GO" id="GO:0046872">
    <property type="term" value="F:metal ion binding"/>
    <property type="evidence" value="ECO:0007669"/>
    <property type="project" value="UniProtKB-KW"/>
</dbReference>
<evidence type="ECO:0000256" key="3">
    <source>
        <dbReference type="ARBA" id="ARBA00022801"/>
    </source>
</evidence>
<comment type="caution">
    <text evidence="6">The sequence shown here is derived from an EMBL/GenBank/DDBJ whole genome shotgun (WGS) entry which is preliminary data.</text>
</comment>
<evidence type="ECO:0000259" key="5">
    <source>
        <dbReference type="SMART" id="SM00849"/>
    </source>
</evidence>
<dbReference type="InterPro" id="IPR051453">
    <property type="entry name" value="MBL_Glyoxalase_II"/>
</dbReference>
<dbReference type="SMART" id="SM00849">
    <property type="entry name" value="Lactamase_B"/>
    <property type="match status" value="1"/>
</dbReference>
<dbReference type="CDD" id="cd06262">
    <property type="entry name" value="metallo-hydrolase-like_MBL-fold"/>
    <property type="match status" value="1"/>
</dbReference>
<dbReference type="EMBL" id="ABWK02000020">
    <property type="protein sequence ID" value="EEX67999.1"/>
    <property type="molecule type" value="Genomic_DNA"/>
</dbReference>
<dbReference type="SUPFAM" id="SSF56281">
    <property type="entry name" value="Metallo-hydrolase/oxidoreductase"/>
    <property type="match status" value="1"/>
</dbReference>
<dbReference type="PANTHER" id="PTHR46233">
    <property type="entry name" value="HYDROXYACYLGLUTATHIONE HYDROLASE GLOC"/>
    <property type="match status" value="1"/>
</dbReference>
<dbReference type="eggNOG" id="COG0491">
    <property type="taxonomic scope" value="Bacteria"/>
</dbReference>